<evidence type="ECO:0000259" key="5">
    <source>
        <dbReference type="PROSITE" id="PS50931"/>
    </source>
</evidence>
<dbReference type="Gene3D" id="1.10.10.10">
    <property type="entry name" value="Winged helix-like DNA-binding domain superfamily/Winged helix DNA-binding domain"/>
    <property type="match status" value="1"/>
</dbReference>
<dbReference type="InterPro" id="IPR058163">
    <property type="entry name" value="LysR-type_TF_proteobact-type"/>
</dbReference>
<accession>A0A7X2LSU5</accession>
<comment type="caution">
    <text evidence="6">The sequence shown here is derived from an EMBL/GenBank/DDBJ whole genome shotgun (WGS) entry which is preliminary data.</text>
</comment>
<evidence type="ECO:0000256" key="4">
    <source>
        <dbReference type="ARBA" id="ARBA00023163"/>
    </source>
</evidence>
<evidence type="ECO:0000256" key="3">
    <source>
        <dbReference type="ARBA" id="ARBA00023125"/>
    </source>
</evidence>
<dbReference type="SUPFAM" id="SSF53850">
    <property type="entry name" value="Periplasmic binding protein-like II"/>
    <property type="match status" value="1"/>
</dbReference>
<dbReference type="Pfam" id="PF00126">
    <property type="entry name" value="HTH_1"/>
    <property type="match status" value="1"/>
</dbReference>
<dbReference type="GO" id="GO:0006351">
    <property type="term" value="P:DNA-templated transcription"/>
    <property type="evidence" value="ECO:0007669"/>
    <property type="project" value="TreeGrafter"/>
</dbReference>
<dbReference type="PANTHER" id="PTHR30537:SF20">
    <property type="entry name" value="TRANSCRIPTIONAL REGULATORY PROTEIN"/>
    <property type="match status" value="1"/>
</dbReference>
<gene>
    <name evidence="6" type="ORF">GJ700_19535</name>
</gene>
<proteinExistence type="inferred from homology"/>
<keyword evidence="3" id="KW-0238">DNA-binding</keyword>
<comment type="similarity">
    <text evidence="1">Belongs to the LysR transcriptional regulatory family.</text>
</comment>
<dbReference type="Proteomes" id="UP000446768">
    <property type="component" value="Unassembled WGS sequence"/>
</dbReference>
<feature type="domain" description="HTH lysR-type" evidence="5">
    <location>
        <begin position="3"/>
        <end position="60"/>
    </location>
</feature>
<dbReference type="Gene3D" id="3.40.190.10">
    <property type="entry name" value="Periplasmic binding protein-like II"/>
    <property type="match status" value="2"/>
</dbReference>
<dbReference type="PROSITE" id="PS50931">
    <property type="entry name" value="HTH_LYSR"/>
    <property type="match status" value="1"/>
</dbReference>
<dbReference type="InterPro" id="IPR000847">
    <property type="entry name" value="LysR_HTH_N"/>
</dbReference>
<dbReference type="SUPFAM" id="SSF46785">
    <property type="entry name" value="Winged helix' DNA-binding domain"/>
    <property type="match status" value="1"/>
</dbReference>
<dbReference type="InterPro" id="IPR036390">
    <property type="entry name" value="WH_DNA-bd_sf"/>
</dbReference>
<keyword evidence="7" id="KW-1185">Reference proteome</keyword>
<dbReference type="PANTHER" id="PTHR30537">
    <property type="entry name" value="HTH-TYPE TRANSCRIPTIONAL REGULATOR"/>
    <property type="match status" value="1"/>
</dbReference>
<dbReference type="GO" id="GO:0003700">
    <property type="term" value="F:DNA-binding transcription factor activity"/>
    <property type="evidence" value="ECO:0007669"/>
    <property type="project" value="InterPro"/>
</dbReference>
<sequence>MAMHSDDLHTFVTVIDSGSLSAAAAHLGQTTSGVSRALARLEDKLGVSLLTRTTRRMDLTEEGQVLLEHARAILAGMAAAEETIRMRRQQPEGRLCVDAASPFMLHCVVPHVAEFRALYPGIRLELTSNDQIADLIEHRTDIAIRIGALADSTLHARPLTASPLHVLASPGYLQRHGTPDTPEQLAQHSLLGFALYEAGNLWPLRHAAGNTLQITPDLSASSGETLRQLALAGQGIACLADFMTRDDIAAGRLVPLLAHCATGYRQQIHAVYYRNTQLARRISCFLEFLQRKL</sequence>
<evidence type="ECO:0000313" key="6">
    <source>
        <dbReference type="EMBL" id="MRV73905.1"/>
    </source>
</evidence>
<reference evidence="6 7" key="1">
    <citation type="submission" date="2019-11" db="EMBL/GenBank/DDBJ databases">
        <title>Novel species isolated from a subtropical stream in China.</title>
        <authorList>
            <person name="Lu H."/>
        </authorList>
    </citation>
    <scope>NUCLEOTIDE SEQUENCE [LARGE SCALE GENOMIC DNA]</scope>
    <source>
        <strain evidence="6 7">FT92W</strain>
    </source>
</reference>
<evidence type="ECO:0000256" key="1">
    <source>
        <dbReference type="ARBA" id="ARBA00009437"/>
    </source>
</evidence>
<dbReference type="RefSeq" id="WP_371868039.1">
    <property type="nucleotide sequence ID" value="NZ_WKJJ01000012.1"/>
</dbReference>
<evidence type="ECO:0000313" key="7">
    <source>
        <dbReference type="Proteomes" id="UP000446768"/>
    </source>
</evidence>
<evidence type="ECO:0000256" key="2">
    <source>
        <dbReference type="ARBA" id="ARBA00023015"/>
    </source>
</evidence>
<dbReference type="InterPro" id="IPR005119">
    <property type="entry name" value="LysR_subst-bd"/>
</dbReference>
<keyword evidence="2" id="KW-0805">Transcription regulation</keyword>
<protein>
    <submittedName>
        <fullName evidence="6">LysR family transcriptional regulator</fullName>
    </submittedName>
</protein>
<organism evidence="6 7">
    <name type="scientific">Pseudoduganella rivuli</name>
    <dbReference type="NCBI Taxonomy" id="2666085"/>
    <lineage>
        <taxon>Bacteria</taxon>
        <taxon>Pseudomonadati</taxon>
        <taxon>Pseudomonadota</taxon>
        <taxon>Betaproteobacteria</taxon>
        <taxon>Burkholderiales</taxon>
        <taxon>Oxalobacteraceae</taxon>
        <taxon>Telluria group</taxon>
        <taxon>Pseudoduganella</taxon>
    </lineage>
</organism>
<dbReference type="GO" id="GO:0043565">
    <property type="term" value="F:sequence-specific DNA binding"/>
    <property type="evidence" value="ECO:0007669"/>
    <property type="project" value="TreeGrafter"/>
</dbReference>
<dbReference type="InterPro" id="IPR036388">
    <property type="entry name" value="WH-like_DNA-bd_sf"/>
</dbReference>
<name>A0A7X2LSU5_9BURK</name>
<dbReference type="Pfam" id="PF03466">
    <property type="entry name" value="LysR_substrate"/>
    <property type="match status" value="1"/>
</dbReference>
<dbReference type="FunFam" id="1.10.10.10:FF:000001">
    <property type="entry name" value="LysR family transcriptional regulator"/>
    <property type="match status" value="1"/>
</dbReference>
<dbReference type="EMBL" id="WKJJ01000012">
    <property type="protein sequence ID" value="MRV73905.1"/>
    <property type="molecule type" value="Genomic_DNA"/>
</dbReference>
<dbReference type="AlphaFoldDB" id="A0A7X2LSU5"/>
<keyword evidence="4" id="KW-0804">Transcription</keyword>